<evidence type="ECO:0000313" key="2">
    <source>
        <dbReference type="EMBL" id="CAB1437572.1"/>
    </source>
</evidence>
<dbReference type="EMBL" id="CADEAL010002045">
    <property type="protein sequence ID" value="CAB1437572.1"/>
    <property type="molecule type" value="Genomic_DNA"/>
</dbReference>
<organism evidence="2 3">
    <name type="scientific">Pleuronectes platessa</name>
    <name type="common">European plaice</name>
    <dbReference type="NCBI Taxonomy" id="8262"/>
    <lineage>
        <taxon>Eukaryota</taxon>
        <taxon>Metazoa</taxon>
        <taxon>Chordata</taxon>
        <taxon>Craniata</taxon>
        <taxon>Vertebrata</taxon>
        <taxon>Euteleostomi</taxon>
        <taxon>Actinopterygii</taxon>
        <taxon>Neopterygii</taxon>
        <taxon>Teleostei</taxon>
        <taxon>Neoteleostei</taxon>
        <taxon>Acanthomorphata</taxon>
        <taxon>Carangaria</taxon>
        <taxon>Pleuronectiformes</taxon>
        <taxon>Pleuronectoidei</taxon>
        <taxon>Pleuronectidae</taxon>
        <taxon>Pleuronectes</taxon>
    </lineage>
</organism>
<sequence>MLRTASELIESLSLAPPAAAHVSGRGPSPVCGPRTSRPARLPRGMMGNRGSAQRGQKDPGQHAAADLAGQL</sequence>
<protein>
    <submittedName>
        <fullName evidence="2">Uncharacterized protein</fullName>
    </submittedName>
</protein>
<name>A0A9N7UVN1_PLEPL</name>
<comment type="caution">
    <text evidence="2">The sequence shown here is derived from an EMBL/GenBank/DDBJ whole genome shotgun (WGS) entry which is preliminary data.</text>
</comment>
<feature type="region of interest" description="Disordered" evidence="1">
    <location>
        <begin position="16"/>
        <end position="71"/>
    </location>
</feature>
<reference evidence="2" key="1">
    <citation type="submission" date="2020-03" db="EMBL/GenBank/DDBJ databases">
        <authorList>
            <person name="Weist P."/>
        </authorList>
    </citation>
    <scope>NUCLEOTIDE SEQUENCE</scope>
</reference>
<gene>
    <name evidence="2" type="ORF">PLEPLA_LOCUS25613</name>
</gene>
<dbReference type="Proteomes" id="UP001153269">
    <property type="component" value="Unassembled WGS sequence"/>
</dbReference>
<accession>A0A9N7UVN1</accession>
<proteinExistence type="predicted"/>
<evidence type="ECO:0000256" key="1">
    <source>
        <dbReference type="SAM" id="MobiDB-lite"/>
    </source>
</evidence>
<keyword evidence="3" id="KW-1185">Reference proteome</keyword>
<evidence type="ECO:0000313" key="3">
    <source>
        <dbReference type="Proteomes" id="UP001153269"/>
    </source>
</evidence>
<dbReference type="AlphaFoldDB" id="A0A9N7UVN1"/>